<feature type="region of interest" description="Disordered" evidence="1">
    <location>
        <begin position="157"/>
        <end position="234"/>
    </location>
</feature>
<feature type="compositionally biased region" description="Pro residues" evidence="1">
    <location>
        <begin position="163"/>
        <end position="173"/>
    </location>
</feature>
<dbReference type="Proteomes" id="UP000516260">
    <property type="component" value="Chromosome 22"/>
</dbReference>
<protein>
    <submittedName>
        <fullName evidence="2">Uncharacterized protein</fullName>
    </submittedName>
</protein>
<feature type="compositionally biased region" description="Basic residues" evidence="1">
    <location>
        <begin position="1"/>
        <end position="10"/>
    </location>
</feature>
<proteinExistence type="predicted"/>
<organism evidence="2 3">
    <name type="scientific">Takifugu bimaculatus</name>
    <dbReference type="NCBI Taxonomy" id="433685"/>
    <lineage>
        <taxon>Eukaryota</taxon>
        <taxon>Metazoa</taxon>
        <taxon>Chordata</taxon>
        <taxon>Craniata</taxon>
        <taxon>Vertebrata</taxon>
        <taxon>Euteleostomi</taxon>
        <taxon>Actinopterygii</taxon>
        <taxon>Neopterygii</taxon>
        <taxon>Teleostei</taxon>
        <taxon>Neoteleostei</taxon>
        <taxon>Acanthomorphata</taxon>
        <taxon>Eupercaria</taxon>
        <taxon>Tetraodontiformes</taxon>
        <taxon>Tetradontoidea</taxon>
        <taxon>Tetraodontidae</taxon>
        <taxon>Takifugu</taxon>
    </lineage>
</organism>
<reference evidence="2 3" key="1">
    <citation type="submission" date="2019-04" db="EMBL/GenBank/DDBJ databases">
        <title>The sequence and de novo assembly of Takifugu bimaculatus genome using PacBio and Hi-C technologies.</title>
        <authorList>
            <person name="Xu P."/>
            <person name="Liu B."/>
            <person name="Zhou Z."/>
        </authorList>
    </citation>
    <scope>NUCLEOTIDE SEQUENCE [LARGE SCALE GENOMIC DNA]</scope>
    <source>
        <strain evidence="2">TB-2018</strain>
        <tissue evidence="2">Muscle</tissue>
    </source>
</reference>
<feature type="region of interest" description="Disordered" evidence="1">
    <location>
        <begin position="90"/>
        <end position="117"/>
    </location>
</feature>
<accession>A0A4Z2BHT8</accession>
<dbReference type="EMBL" id="SWLE01000015">
    <property type="protein sequence ID" value="TNM91288.1"/>
    <property type="molecule type" value="Genomic_DNA"/>
</dbReference>
<feature type="compositionally biased region" description="Low complexity" evidence="1">
    <location>
        <begin position="90"/>
        <end position="109"/>
    </location>
</feature>
<keyword evidence="3" id="KW-1185">Reference proteome</keyword>
<feature type="region of interest" description="Disordered" evidence="1">
    <location>
        <begin position="1"/>
        <end position="41"/>
    </location>
</feature>
<dbReference type="AlphaFoldDB" id="A0A4Z2BHT8"/>
<sequence>MHSKNQKRHISPVPSRSPLVPMKPKTPAVAPGPGDTLAFRVPKDYPHSRFSKAPLAVYPPKGARSKTCVSLPVVSLEKMPCLKQSDSASHLRLSTSSPSSLKPFASSPSQRSSEKLLNGRASAGGVHAALHHVPVLSELGGPARHGRHWTGSQHLRLLLPPKTGRPPSRPPLLPERALHCRRRWRRGTRTEPRAAPGPRNGSQGGCSIPTSTAESRTLKPNAPARAPSPARLTP</sequence>
<evidence type="ECO:0000256" key="1">
    <source>
        <dbReference type="SAM" id="MobiDB-lite"/>
    </source>
</evidence>
<evidence type="ECO:0000313" key="2">
    <source>
        <dbReference type="EMBL" id="TNM91288.1"/>
    </source>
</evidence>
<gene>
    <name evidence="2" type="ORF">fugu_019668</name>
</gene>
<evidence type="ECO:0000313" key="3">
    <source>
        <dbReference type="Proteomes" id="UP000516260"/>
    </source>
</evidence>
<feature type="compositionally biased region" description="Low complexity" evidence="1">
    <location>
        <begin position="220"/>
        <end position="234"/>
    </location>
</feature>
<comment type="caution">
    <text evidence="2">The sequence shown here is derived from an EMBL/GenBank/DDBJ whole genome shotgun (WGS) entry which is preliminary data.</text>
</comment>
<name>A0A4Z2BHT8_9TELE</name>